<evidence type="ECO:0000313" key="3">
    <source>
        <dbReference type="Proteomes" id="UP000886860"/>
    </source>
</evidence>
<keyword evidence="1" id="KW-0472">Membrane</keyword>
<keyword evidence="1" id="KW-0812">Transmembrane</keyword>
<dbReference type="AlphaFoldDB" id="A0A9D1GIA7"/>
<protein>
    <submittedName>
        <fullName evidence="2">Short-chain dehydrogenase</fullName>
    </submittedName>
</protein>
<comment type="caution">
    <text evidence="2">The sequence shown here is derived from an EMBL/GenBank/DDBJ whole genome shotgun (WGS) entry which is preliminary data.</text>
</comment>
<evidence type="ECO:0000256" key="1">
    <source>
        <dbReference type="SAM" id="Phobius"/>
    </source>
</evidence>
<keyword evidence="1" id="KW-1133">Transmembrane helix</keyword>
<feature type="transmembrane region" description="Helical" evidence="1">
    <location>
        <begin position="12"/>
        <end position="33"/>
    </location>
</feature>
<dbReference type="EMBL" id="DVKS01000027">
    <property type="protein sequence ID" value="HIT40769.1"/>
    <property type="molecule type" value="Genomic_DNA"/>
</dbReference>
<name>A0A9D1GIA7_9FIRM</name>
<gene>
    <name evidence="2" type="ORF">IAB60_01505</name>
</gene>
<reference evidence="2" key="1">
    <citation type="submission" date="2020-10" db="EMBL/GenBank/DDBJ databases">
        <authorList>
            <person name="Gilroy R."/>
        </authorList>
    </citation>
    <scope>NUCLEOTIDE SEQUENCE</scope>
    <source>
        <strain evidence="2">CHK123-3438</strain>
    </source>
</reference>
<reference evidence="2" key="2">
    <citation type="journal article" date="2021" name="PeerJ">
        <title>Extensive microbial diversity within the chicken gut microbiome revealed by metagenomics and culture.</title>
        <authorList>
            <person name="Gilroy R."/>
            <person name="Ravi A."/>
            <person name="Getino M."/>
            <person name="Pursley I."/>
            <person name="Horton D.L."/>
            <person name="Alikhan N.F."/>
            <person name="Baker D."/>
            <person name="Gharbi K."/>
            <person name="Hall N."/>
            <person name="Watson M."/>
            <person name="Adriaenssens E.M."/>
            <person name="Foster-Nyarko E."/>
            <person name="Jarju S."/>
            <person name="Secka A."/>
            <person name="Antonio M."/>
            <person name="Oren A."/>
            <person name="Chaudhuri R.R."/>
            <person name="La Ragione R."/>
            <person name="Hildebrand F."/>
            <person name="Pallen M.J."/>
        </authorList>
    </citation>
    <scope>NUCLEOTIDE SEQUENCE</scope>
    <source>
        <strain evidence="2">CHK123-3438</strain>
    </source>
</reference>
<evidence type="ECO:0000313" key="2">
    <source>
        <dbReference type="EMBL" id="HIT40769.1"/>
    </source>
</evidence>
<sequence>MAEKRGRGANVGSASLILIFIVLCLGTFGLLALSSAGNDLDLARRNEAAVAEYYRADGEAEVFLMKVNEALAQALKEDPENPQDELEQLLGENYDRENKTAQTEIPMENGQALSVILGLFWEDGEGTAEVLQWKVINAVDYEIDQDMPVWDGQQSDW</sequence>
<accession>A0A9D1GIA7</accession>
<dbReference type="Proteomes" id="UP000886860">
    <property type="component" value="Unassembled WGS sequence"/>
</dbReference>
<proteinExistence type="predicted"/>
<organism evidence="2 3">
    <name type="scientific">Candidatus Caccovicinus merdipullorum</name>
    <dbReference type="NCBI Taxonomy" id="2840724"/>
    <lineage>
        <taxon>Bacteria</taxon>
        <taxon>Bacillati</taxon>
        <taxon>Bacillota</taxon>
        <taxon>Clostridia</taxon>
        <taxon>Eubacteriales</taxon>
        <taxon>Candidatus Caccovicinus</taxon>
    </lineage>
</organism>